<accession>A0A409YW86</accession>
<sequence>MSRDVTGPYSYDFVDQYQTQLEECTHYLYGFPPEVCPRIDPVPVTPPNGTLIRYLPSPQEPAYDWFCTPPTSPACSPTPTNISELESELESEATFSTAPESTDGSKCLGRPRPSSMLSCIPTATGDGKEMGFVKHEEGKMNMEDGLDDWQRVDAFEGDVGQGDMVGGSGGWGEEEEDGDDADVIPAIRPCGIKHKHRIVLPLRPVSPYRTPSPEVDEEFWRAAGRPHNQGEAELVLGEGYLRDYFDTDL</sequence>
<dbReference type="InParanoid" id="A0A409YW86"/>
<protein>
    <submittedName>
        <fullName evidence="1">Uncharacterized protein</fullName>
    </submittedName>
</protein>
<dbReference type="EMBL" id="NHTK01000477">
    <property type="protein sequence ID" value="PPR07296.1"/>
    <property type="molecule type" value="Genomic_DNA"/>
</dbReference>
<name>A0A409YW86_9AGAR</name>
<organism evidence="1 2">
    <name type="scientific">Panaeolus cyanescens</name>
    <dbReference type="NCBI Taxonomy" id="181874"/>
    <lineage>
        <taxon>Eukaryota</taxon>
        <taxon>Fungi</taxon>
        <taxon>Dikarya</taxon>
        <taxon>Basidiomycota</taxon>
        <taxon>Agaricomycotina</taxon>
        <taxon>Agaricomycetes</taxon>
        <taxon>Agaricomycetidae</taxon>
        <taxon>Agaricales</taxon>
        <taxon>Agaricineae</taxon>
        <taxon>Galeropsidaceae</taxon>
        <taxon>Panaeolus</taxon>
    </lineage>
</organism>
<evidence type="ECO:0000313" key="1">
    <source>
        <dbReference type="EMBL" id="PPR07296.1"/>
    </source>
</evidence>
<reference evidence="1 2" key="1">
    <citation type="journal article" date="2018" name="Evol. Lett.">
        <title>Horizontal gene cluster transfer increased hallucinogenic mushroom diversity.</title>
        <authorList>
            <person name="Reynolds H.T."/>
            <person name="Vijayakumar V."/>
            <person name="Gluck-Thaler E."/>
            <person name="Korotkin H.B."/>
            <person name="Matheny P.B."/>
            <person name="Slot J.C."/>
        </authorList>
    </citation>
    <scope>NUCLEOTIDE SEQUENCE [LARGE SCALE GENOMIC DNA]</scope>
    <source>
        <strain evidence="1 2">2629</strain>
    </source>
</reference>
<dbReference type="Proteomes" id="UP000284842">
    <property type="component" value="Unassembled WGS sequence"/>
</dbReference>
<gene>
    <name evidence="1" type="ORF">CVT24_007345</name>
</gene>
<dbReference type="AlphaFoldDB" id="A0A409YW86"/>
<proteinExistence type="predicted"/>
<comment type="caution">
    <text evidence="1">The sequence shown here is derived from an EMBL/GenBank/DDBJ whole genome shotgun (WGS) entry which is preliminary data.</text>
</comment>
<evidence type="ECO:0000313" key="2">
    <source>
        <dbReference type="Proteomes" id="UP000284842"/>
    </source>
</evidence>
<keyword evidence="2" id="KW-1185">Reference proteome</keyword>